<comment type="caution">
    <text evidence="8">The sequence shown here is derived from an EMBL/GenBank/DDBJ whole genome shotgun (WGS) entry which is preliminary data.</text>
</comment>
<keyword evidence="9" id="KW-1185">Reference proteome</keyword>
<comment type="subcellular location">
    <subcellularLocation>
        <location evidence="6">Cell inner membrane</location>
    </subcellularLocation>
    <subcellularLocation>
        <location evidence="1">Cell membrane</location>
        <topology evidence="1">Single-pass membrane protein</topology>
    </subcellularLocation>
</comment>
<feature type="transmembrane region" description="Helical" evidence="6">
    <location>
        <begin position="771"/>
        <end position="793"/>
    </location>
</feature>
<keyword evidence="6" id="KW-0997">Cell inner membrane</keyword>
<evidence type="ECO:0000313" key="8">
    <source>
        <dbReference type="EMBL" id="GEO87011.1"/>
    </source>
</evidence>
<protein>
    <recommendedName>
        <fullName evidence="6">Cyclic di-GMP-binding protein</fullName>
    </recommendedName>
    <alternativeName>
        <fullName evidence="6">Cellulose synthase regulatory subunit</fullName>
    </alternativeName>
</protein>
<comment type="function">
    <text evidence="6">Binds the cellulose synthase activator, bis-(3'-5') cyclic diguanylic acid (c-di-GMP).</text>
</comment>
<dbReference type="RefSeq" id="WP_147181874.1">
    <property type="nucleotide sequence ID" value="NZ_BJZP01000028.1"/>
</dbReference>
<feature type="compositionally biased region" description="Pro residues" evidence="7">
    <location>
        <begin position="34"/>
        <end position="60"/>
    </location>
</feature>
<dbReference type="InterPro" id="IPR018513">
    <property type="entry name" value="Cell_synthase_bac"/>
</dbReference>
<keyword evidence="2 6" id="KW-1003">Cell membrane</keyword>
<dbReference type="AlphaFoldDB" id="A0A512HNJ1"/>
<keyword evidence="6" id="KW-0732">Signal</keyword>
<feature type="signal peptide" evidence="6">
    <location>
        <begin position="1"/>
        <end position="20"/>
    </location>
</feature>
<dbReference type="PANTHER" id="PTHR39083:SF1">
    <property type="entry name" value="CYCLIC DI-GMP-BINDING PROTEIN"/>
    <property type="match status" value="1"/>
</dbReference>
<evidence type="ECO:0000313" key="9">
    <source>
        <dbReference type="Proteomes" id="UP000321717"/>
    </source>
</evidence>
<name>A0A512HNJ1_9HYPH</name>
<accession>A0A512HNJ1</accession>
<keyword evidence="4 6" id="KW-1133">Transmembrane helix</keyword>
<comment type="subunit">
    <text evidence="6">Tightly associated with the cellulose synthase catalytic subunit.</text>
</comment>
<evidence type="ECO:0000256" key="2">
    <source>
        <dbReference type="ARBA" id="ARBA00022475"/>
    </source>
</evidence>
<evidence type="ECO:0000256" key="7">
    <source>
        <dbReference type="SAM" id="MobiDB-lite"/>
    </source>
</evidence>
<evidence type="ECO:0000256" key="1">
    <source>
        <dbReference type="ARBA" id="ARBA00004162"/>
    </source>
</evidence>
<proteinExistence type="inferred from homology"/>
<dbReference type="Pfam" id="PF03170">
    <property type="entry name" value="BcsB"/>
    <property type="match status" value="1"/>
</dbReference>
<evidence type="ECO:0000256" key="5">
    <source>
        <dbReference type="ARBA" id="ARBA00023136"/>
    </source>
</evidence>
<dbReference type="Gene3D" id="2.60.120.260">
    <property type="entry name" value="Galactose-binding domain-like"/>
    <property type="match status" value="2"/>
</dbReference>
<evidence type="ECO:0000256" key="4">
    <source>
        <dbReference type="ARBA" id="ARBA00022989"/>
    </source>
</evidence>
<keyword evidence="6" id="KW-0973">c-di-GMP</keyword>
<evidence type="ECO:0000256" key="6">
    <source>
        <dbReference type="RuleBase" id="RU365021"/>
    </source>
</evidence>
<comment type="pathway">
    <text evidence="6">Glycan metabolism; bacterial cellulose biosynthesis.</text>
</comment>
<dbReference type="UniPathway" id="UPA00694"/>
<gene>
    <name evidence="8" type="primary">celB</name>
    <name evidence="8" type="ORF">RNA01_39430</name>
</gene>
<dbReference type="Proteomes" id="UP000321717">
    <property type="component" value="Unassembled WGS sequence"/>
</dbReference>
<dbReference type="GO" id="GO:0005886">
    <property type="term" value="C:plasma membrane"/>
    <property type="evidence" value="ECO:0007669"/>
    <property type="project" value="UniProtKB-SubCell"/>
</dbReference>
<feature type="chain" id="PRO_5022259635" description="Cyclic di-GMP-binding protein" evidence="6">
    <location>
        <begin position="21"/>
        <end position="800"/>
    </location>
</feature>
<comment type="similarity">
    <text evidence="6">Belongs to the AcsB/BcsB family.</text>
</comment>
<feature type="region of interest" description="Disordered" evidence="7">
    <location>
        <begin position="34"/>
        <end position="88"/>
    </location>
</feature>
<dbReference type="GO" id="GO:0006011">
    <property type="term" value="P:UDP-alpha-D-glucose metabolic process"/>
    <property type="evidence" value="ECO:0007669"/>
    <property type="project" value="InterPro"/>
</dbReference>
<dbReference type="EMBL" id="BJZP01000028">
    <property type="protein sequence ID" value="GEO87011.1"/>
    <property type="molecule type" value="Genomic_DNA"/>
</dbReference>
<evidence type="ECO:0000256" key="3">
    <source>
        <dbReference type="ARBA" id="ARBA00022692"/>
    </source>
</evidence>
<keyword evidence="5 6" id="KW-0472">Membrane</keyword>
<organism evidence="8 9">
    <name type="scientific">Ciceribacter naphthalenivorans</name>
    <dbReference type="NCBI Taxonomy" id="1118451"/>
    <lineage>
        <taxon>Bacteria</taxon>
        <taxon>Pseudomonadati</taxon>
        <taxon>Pseudomonadota</taxon>
        <taxon>Alphaproteobacteria</taxon>
        <taxon>Hyphomicrobiales</taxon>
        <taxon>Rhizobiaceae</taxon>
        <taxon>Ciceribacter</taxon>
    </lineage>
</organism>
<dbReference type="PANTHER" id="PTHR39083">
    <property type="entry name" value="CYCLIC DI-GMP-BINDING PROTEIN"/>
    <property type="match status" value="1"/>
</dbReference>
<sequence>MRRLLSVALISIWTPAIACAQVAPFDMSRERPVDVPPVRLPMTPTEPQPQPQSPPAPNALPPAAGARPLSHPQARRTGAAVETSSGTTTRYIAPFPQMTFEGEYDRKSWSVYLTQEEAASRAQLNIGYRNAVVVAPEASELSVFVNNQLVGQEAVGSPDAVSTIPFTIPPNLLQPGTNLLTLQSDLRHRTDCSIDSTYELWANVDATATYLSFDTADKFALPGTDAIRAVGLDQTGATQFDLVVPALEQSGTTQPLLRLVQGLALLSGMPGQRYSFTTASTPPDGQGRLRIFVGTAVELRSLLSALPTAVENGPLATFIAAPDGGAPVLLISGPSWQAISTAIDTLVSPVDRASTVLRATVMTKHWSEPEAPILFSDSRLTFAELGPKTIEFSGRRLRTGFNVAVPADFYANAYGQATILLDAAYSDAVLPGSHIDVYVNGQIASTEAITARDGGIFRHLPILVTMRHFKPGLNHIDIEANVTTQADITCAPGAPASRTARIAIFDTSEFHMPDFARIGQRPNLAAMSWLGFPYGEGALPTSLYMNRIDADMLSASATLLAKIAMAAGRPISLDITTSISSVGNHNAIFIGPISQLAPTLLSQLNISSSAVTEWRPAANVQATDADTGAIFDSWRSRVTGDSWRGRITAFQEWTLRNFDISLNSLQFIPQQPAIFEPSNSITTMIAQGVSPNGTAEWTLVTAPSAKDLRQGLNALTTIANWSDVSGRITTYSAETGKVQAITQTRLTFFGTQPWALANYRLIAANWLSTNILFYAFLLVVLALLVGVTTRWLLAVFGRQK</sequence>
<keyword evidence="3 6" id="KW-0812">Transmembrane</keyword>
<reference evidence="8 9" key="1">
    <citation type="submission" date="2019-07" db="EMBL/GenBank/DDBJ databases">
        <title>Whole genome shotgun sequence of Rhizobium naphthalenivorans NBRC 107585.</title>
        <authorList>
            <person name="Hosoyama A."/>
            <person name="Uohara A."/>
            <person name="Ohji S."/>
            <person name="Ichikawa N."/>
        </authorList>
    </citation>
    <scope>NUCLEOTIDE SEQUENCE [LARGE SCALE GENOMIC DNA]</scope>
    <source>
        <strain evidence="8 9">NBRC 107585</strain>
    </source>
</reference>
<dbReference type="OrthoDB" id="7615145at2"/>
<keyword evidence="6" id="KW-0135">Cellulose biosynthesis</keyword>
<dbReference type="GO" id="GO:0030244">
    <property type="term" value="P:cellulose biosynthetic process"/>
    <property type="evidence" value="ECO:0007669"/>
    <property type="project" value="UniProtKB-KW"/>
</dbReference>